<name>A0A1E3QML3_9ASCO</name>
<organism evidence="1 2">
    <name type="scientific">Babjeviella inositovora NRRL Y-12698</name>
    <dbReference type="NCBI Taxonomy" id="984486"/>
    <lineage>
        <taxon>Eukaryota</taxon>
        <taxon>Fungi</taxon>
        <taxon>Dikarya</taxon>
        <taxon>Ascomycota</taxon>
        <taxon>Saccharomycotina</taxon>
        <taxon>Pichiomycetes</taxon>
        <taxon>Serinales incertae sedis</taxon>
        <taxon>Babjeviella</taxon>
    </lineage>
</organism>
<reference evidence="2" key="1">
    <citation type="submission" date="2016-05" db="EMBL/GenBank/DDBJ databases">
        <title>Comparative genomics of biotechnologically important yeasts.</title>
        <authorList>
            <consortium name="DOE Joint Genome Institute"/>
            <person name="Riley R."/>
            <person name="Haridas S."/>
            <person name="Wolfe K.H."/>
            <person name="Lopes M.R."/>
            <person name="Hittinger C.T."/>
            <person name="Goker M."/>
            <person name="Salamov A."/>
            <person name="Wisecaver J."/>
            <person name="Long T.M."/>
            <person name="Aerts A.L."/>
            <person name="Barry K."/>
            <person name="Choi C."/>
            <person name="Clum A."/>
            <person name="Coughlan A.Y."/>
            <person name="Deshpande S."/>
            <person name="Douglass A.P."/>
            <person name="Hanson S.J."/>
            <person name="Klenk H.-P."/>
            <person name="Labutti K."/>
            <person name="Lapidus A."/>
            <person name="Lindquist E."/>
            <person name="Lipzen A."/>
            <person name="Meier-Kolthoff J.P."/>
            <person name="Ohm R.A."/>
            <person name="Otillar R.P."/>
            <person name="Pangilinan J."/>
            <person name="Peng Y."/>
            <person name="Rokas A."/>
            <person name="Rosa C.A."/>
            <person name="Scheuner C."/>
            <person name="Sibirny A.A."/>
            <person name="Slot J.C."/>
            <person name="Stielow J.B."/>
            <person name="Sun H."/>
            <person name="Kurtzman C.P."/>
            <person name="Blackwell M."/>
            <person name="Grigoriev I.V."/>
            <person name="Jeffries T.W."/>
        </authorList>
    </citation>
    <scope>NUCLEOTIDE SEQUENCE [LARGE SCALE GENOMIC DNA]</scope>
    <source>
        <strain evidence="2">NRRL Y-12698</strain>
    </source>
</reference>
<dbReference type="AlphaFoldDB" id="A0A1E3QML3"/>
<dbReference type="GeneID" id="30146994"/>
<evidence type="ECO:0000313" key="1">
    <source>
        <dbReference type="EMBL" id="ODQ78956.1"/>
    </source>
</evidence>
<sequence length="53" mass="5994">MPGMKRGRTQSYTWAAGAQNAVDWELGTAYHAFLKNDKRERNLKVGKDLLVTV</sequence>
<protein>
    <submittedName>
        <fullName evidence="1">Uncharacterized protein</fullName>
    </submittedName>
</protein>
<gene>
    <name evidence="1" type="ORF">BABINDRAFT_162042</name>
</gene>
<dbReference type="EMBL" id="KV454433">
    <property type="protein sequence ID" value="ODQ78956.1"/>
    <property type="molecule type" value="Genomic_DNA"/>
</dbReference>
<dbReference type="RefSeq" id="XP_018984284.1">
    <property type="nucleotide sequence ID" value="XM_019129141.1"/>
</dbReference>
<keyword evidence="2" id="KW-1185">Reference proteome</keyword>
<accession>A0A1E3QML3</accession>
<proteinExistence type="predicted"/>
<evidence type="ECO:0000313" key="2">
    <source>
        <dbReference type="Proteomes" id="UP000094336"/>
    </source>
</evidence>
<dbReference type="Proteomes" id="UP000094336">
    <property type="component" value="Unassembled WGS sequence"/>
</dbReference>